<reference evidence="2" key="1">
    <citation type="journal article" date="2019" name="Int. J. Syst. Evol. Microbiol.">
        <title>The Global Catalogue of Microorganisms (GCM) 10K type strain sequencing project: providing services to taxonomists for standard genome sequencing and annotation.</title>
        <authorList>
            <consortium name="The Broad Institute Genomics Platform"/>
            <consortium name="The Broad Institute Genome Sequencing Center for Infectious Disease"/>
            <person name="Wu L."/>
            <person name="Ma J."/>
        </authorList>
    </citation>
    <scope>NUCLEOTIDE SEQUENCE [LARGE SCALE GENOMIC DNA]</scope>
    <source>
        <strain evidence="2">JCM 4586</strain>
    </source>
</reference>
<dbReference type="Gene3D" id="3.10.180.10">
    <property type="entry name" value="2,3-Dihydroxybiphenyl 1,2-Dioxygenase, domain 1"/>
    <property type="match status" value="1"/>
</dbReference>
<dbReference type="EMBL" id="BMUT01000003">
    <property type="protein sequence ID" value="GGX74291.1"/>
    <property type="molecule type" value="Genomic_DNA"/>
</dbReference>
<dbReference type="Proteomes" id="UP000659223">
    <property type="component" value="Unassembled WGS sequence"/>
</dbReference>
<gene>
    <name evidence="1" type="ORF">GCM10010324_19540</name>
</gene>
<accession>A0ABQ2YAA7</accession>
<evidence type="ECO:0000313" key="1">
    <source>
        <dbReference type="EMBL" id="GGX74291.1"/>
    </source>
</evidence>
<organism evidence="1 2">
    <name type="scientific">Streptomyces hiroshimensis</name>
    <dbReference type="NCBI Taxonomy" id="66424"/>
    <lineage>
        <taxon>Bacteria</taxon>
        <taxon>Bacillati</taxon>
        <taxon>Actinomycetota</taxon>
        <taxon>Actinomycetes</taxon>
        <taxon>Kitasatosporales</taxon>
        <taxon>Streptomycetaceae</taxon>
        <taxon>Streptomyces</taxon>
    </lineage>
</organism>
<proteinExistence type="predicted"/>
<dbReference type="RefSeq" id="WP_190021235.1">
    <property type="nucleotide sequence ID" value="NZ_BMUT01000003.1"/>
</dbReference>
<dbReference type="InterPro" id="IPR029068">
    <property type="entry name" value="Glyas_Bleomycin-R_OHBP_Dase"/>
</dbReference>
<evidence type="ECO:0000313" key="2">
    <source>
        <dbReference type="Proteomes" id="UP000659223"/>
    </source>
</evidence>
<sequence length="183" mass="20309">MKLFKPSIVNIPVDDVAAGITFYQKMLGIPLARNLSYAIAYHAPVSSDGVLLVITKKRFEGEPVTVYYAVESLKESLGELTAEGGEVIAGPYDLPIPKKIRPEFREEFKHSPFAHEDAGDSLGTGASVRDPQGNRFGLLEFNEWAHATFKLGPYARPVTEEQMKDQMIALDRDVPQPAEIFEE</sequence>
<evidence type="ECO:0008006" key="3">
    <source>
        <dbReference type="Google" id="ProtNLM"/>
    </source>
</evidence>
<protein>
    <recommendedName>
        <fullName evidence="3">VOC domain-containing protein</fullName>
    </recommendedName>
</protein>
<comment type="caution">
    <text evidence="1">The sequence shown here is derived from an EMBL/GenBank/DDBJ whole genome shotgun (WGS) entry which is preliminary data.</text>
</comment>
<name>A0ABQ2YAA7_9ACTN</name>
<keyword evidence="2" id="KW-1185">Reference proteome</keyword>
<dbReference type="SUPFAM" id="SSF54593">
    <property type="entry name" value="Glyoxalase/Bleomycin resistance protein/Dihydroxybiphenyl dioxygenase"/>
    <property type="match status" value="1"/>
</dbReference>